<organism evidence="1 2">
    <name type="scientific">Hypholoma sublateritium (strain FD-334 SS-4)</name>
    <dbReference type="NCBI Taxonomy" id="945553"/>
    <lineage>
        <taxon>Eukaryota</taxon>
        <taxon>Fungi</taxon>
        <taxon>Dikarya</taxon>
        <taxon>Basidiomycota</taxon>
        <taxon>Agaricomycotina</taxon>
        <taxon>Agaricomycetes</taxon>
        <taxon>Agaricomycetidae</taxon>
        <taxon>Agaricales</taxon>
        <taxon>Agaricineae</taxon>
        <taxon>Strophariaceae</taxon>
        <taxon>Hypholoma</taxon>
    </lineage>
</organism>
<keyword evidence="2" id="KW-1185">Reference proteome</keyword>
<reference evidence="2" key="1">
    <citation type="submission" date="2014-04" db="EMBL/GenBank/DDBJ databases">
        <title>Evolutionary Origins and Diversification of the Mycorrhizal Mutualists.</title>
        <authorList>
            <consortium name="DOE Joint Genome Institute"/>
            <consortium name="Mycorrhizal Genomics Consortium"/>
            <person name="Kohler A."/>
            <person name="Kuo A."/>
            <person name="Nagy L.G."/>
            <person name="Floudas D."/>
            <person name="Copeland A."/>
            <person name="Barry K.W."/>
            <person name="Cichocki N."/>
            <person name="Veneault-Fourrey C."/>
            <person name="LaButti K."/>
            <person name="Lindquist E.A."/>
            <person name="Lipzen A."/>
            <person name="Lundell T."/>
            <person name="Morin E."/>
            <person name="Murat C."/>
            <person name="Riley R."/>
            <person name="Ohm R."/>
            <person name="Sun H."/>
            <person name="Tunlid A."/>
            <person name="Henrissat B."/>
            <person name="Grigoriev I.V."/>
            <person name="Hibbett D.S."/>
            <person name="Martin F."/>
        </authorList>
    </citation>
    <scope>NUCLEOTIDE SEQUENCE [LARGE SCALE GENOMIC DNA]</scope>
    <source>
        <strain evidence="2">FD-334 SS-4</strain>
    </source>
</reference>
<gene>
    <name evidence="1" type="ORF">HYPSUDRAFT_37315</name>
</gene>
<evidence type="ECO:0000313" key="1">
    <source>
        <dbReference type="EMBL" id="KJA25829.1"/>
    </source>
</evidence>
<accession>A0A0D2P4I3</accession>
<proteinExistence type="predicted"/>
<protein>
    <submittedName>
        <fullName evidence="1">Uncharacterized protein</fullName>
    </submittedName>
</protein>
<dbReference type="Proteomes" id="UP000054270">
    <property type="component" value="Unassembled WGS sequence"/>
</dbReference>
<dbReference type="AlphaFoldDB" id="A0A0D2P4I3"/>
<evidence type="ECO:0000313" key="2">
    <source>
        <dbReference type="Proteomes" id="UP000054270"/>
    </source>
</evidence>
<name>A0A0D2P4I3_HYPSF</name>
<sequence length="179" mass="20164">MWIEDEACTSRTVHPKSQSLQTSRPYSFNLRELRISVTFLCHMSLTLAIRAHIPAASGRPFSATLSKVYLAGRYLVHCLSFRPWLGALSMCLLDFVVEHVVEHRKVLHEASGGFTLLPLQGGFSIHGGLSLFELVVFQHIRHIRLSVFRPLNLSNIYSCFVTSLIVLHGLFSQLGHIHT</sequence>
<dbReference type="EMBL" id="KN817530">
    <property type="protein sequence ID" value="KJA25829.1"/>
    <property type="molecule type" value="Genomic_DNA"/>
</dbReference>